<keyword evidence="7" id="KW-0411">Iron-sulfur</keyword>
<keyword evidence="1" id="KW-0479">Metal-binding</keyword>
<comment type="caution">
    <text evidence="12">The sequence shown here is derived from an EMBL/GenBank/DDBJ whole genome shotgun (WGS) entry which is preliminary data.</text>
</comment>
<feature type="domain" description="Helicase ATP-binding" evidence="11">
    <location>
        <begin position="174"/>
        <end position="434"/>
    </location>
</feature>
<dbReference type="GO" id="GO:0004386">
    <property type="term" value="F:helicase activity"/>
    <property type="evidence" value="ECO:0007669"/>
    <property type="project" value="UniProtKB-KW"/>
</dbReference>
<dbReference type="PANTHER" id="PTHR11472:SF34">
    <property type="entry name" value="REGULATOR OF TELOMERE ELONGATION HELICASE 1"/>
    <property type="match status" value="1"/>
</dbReference>
<keyword evidence="2" id="KW-0547">Nucleotide-binding</keyword>
<dbReference type="Pfam" id="PF06733">
    <property type="entry name" value="DEAD_2"/>
    <property type="match status" value="1"/>
</dbReference>
<keyword evidence="4 12" id="KW-0347">Helicase</keyword>
<evidence type="ECO:0000256" key="9">
    <source>
        <dbReference type="ARBA" id="ARBA00023235"/>
    </source>
</evidence>
<evidence type="ECO:0000256" key="6">
    <source>
        <dbReference type="ARBA" id="ARBA00023004"/>
    </source>
</evidence>
<dbReference type="InterPro" id="IPR010614">
    <property type="entry name" value="RAD3-like_helicase_DEAD"/>
</dbReference>
<keyword evidence="5" id="KW-0067">ATP-binding</keyword>
<evidence type="ECO:0000256" key="10">
    <source>
        <dbReference type="ARBA" id="ARBA00038058"/>
    </source>
</evidence>
<dbReference type="RefSeq" id="WP_219041981.1">
    <property type="nucleotide sequence ID" value="NZ_JAHWDQ010000001.1"/>
</dbReference>
<keyword evidence="8" id="KW-0238">DNA-binding</keyword>
<accession>A0ABS6VN84</accession>
<evidence type="ECO:0000256" key="7">
    <source>
        <dbReference type="ARBA" id="ARBA00023014"/>
    </source>
</evidence>
<dbReference type="Proteomes" id="UP001166291">
    <property type="component" value="Unassembled WGS sequence"/>
</dbReference>
<proteinExistence type="inferred from homology"/>
<organism evidence="12 13">
    <name type="scientific">Zhongshania aquimaris</name>
    <dbReference type="NCBI Taxonomy" id="2857107"/>
    <lineage>
        <taxon>Bacteria</taxon>
        <taxon>Pseudomonadati</taxon>
        <taxon>Pseudomonadota</taxon>
        <taxon>Gammaproteobacteria</taxon>
        <taxon>Cellvibrionales</taxon>
        <taxon>Spongiibacteraceae</taxon>
        <taxon>Zhongshania</taxon>
    </lineage>
</organism>
<evidence type="ECO:0000256" key="1">
    <source>
        <dbReference type="ARBA" id="ARBA00022723"/>
    </source>
</evidence>
<comment type="similarity">
    <text evidence="10">Belongs to the helicase family. DinG subfamily.</text>
</comment>
<evidence type="ECO:0000313" key="13">
    <source>
        <dbReference type="Proteomes" id="UP001166291"/>
    </source>
</evidence>
<evidence type="ECO:0000259" key="11">
    <source>
        <dbReference type="PROSITE" id="PS51193"/>
    </source>
</evidence>
<evidence type="ECO:0000256" key="5">
    <source>
        <dbReference type="ARBA" id="ARBA00022840"/>
    </source>
</evidence>
<dbReference type="InterPro" id="IPR045028">
    <property type="entry name" value="DinG/Rad3-like"/>
</dbReference>
<name>A0ABS6VN84_9GAMM</name>
<evidence type="ECO:0000256" key="2">
    <source>
        <dbReference type="ARBA" id="ARBA00022741"/>
    </source>
</evidence>
<dbReference type="InterPro" id="IPR014013">
    <property type="entry name" value="Helic_SF1/SF2_ATP-bd_DinG/Rad3"/>
</dbReference>
<reference evidence="12" key="1">
    <citation type="submission" date="2021-07" db="EMBL/GenBank/DDBJ databases">
        <title>Zhongshania sp. CAU 1632 isolated from seawater.</title>
        <authorList>
            <person name="Kim W."/>
        </authorList>
    </citation>
    <scope>NUCLEOTIDE SEQUENCE</scope>
    <source>
        <strain evidence="12">CAU 1632</strain>
    </source>
</reference>
<sequence length="761" mass="85661">MMRVSVRSLCEFAARTGSLEFRYTPAPTSEEGMMGHVAVQQRRPDPYVAEYALKGQCAGLEVSGRVDGYYANQQECFLEEIKTHRGNVNRIGPGRRDLHWAQLKVYGALLCQRDKRDSIALRLTYFEVRDELETTEDITFEATELEDYLEELCRCYISWAKQETAHREARDNALLALSFPHPEFRAGQHSLAKVVYLSAKNAVPLLLQAPTGIGKTVGVLFPALRAMPEVELDRVFFLTNRNTGRKLGLDGLRIILDSQSLSLPLRVLELSSREAACDNPDKACHGDSCPLAKGFFDRLPAARQQAVEEGFLTQSTLRRIAGEHNVCRYFLAQEMARWCDVVVADVNHYYDQFALLYSLTIANEWRVMPLVDEAHNLIDRARGMYSIALGEAEMLYGIRKVPAPLLKPMSELEIAWASMIRPFLDSDEDIEQRRYYLKSVPEDLNTALYGLISAITDYLTDNPAAAEVQNVLFTALGFLRLADKFDEHSLCTLEFETFAGSVRAKPGSAKLLIDNLIPADHLAQRFIDAVSTILFSATLSPAGYHQDLLGLPQTTNFIDIESPFAKEQIDLRLVTTISTRHHDREDSLVPICARIIAQYKAKPGNYLVYLSSFDYLNTVYKRLGTLAPALRLLRQTPGMPPFEREQFISDISDTAPSVAFAVLGGVFGEGIDLPGDKLIGVFVATLGLAPHDEFHEVLRERLEARYGRGYDYTYIYPGLQKVIQAAGRLIRTPEDRGVIELIDARYAWKKVRSLLPTWWGI</sequence>
<keyword evidence="3" id="KW-0378">Hydrolase</keyword>
<dbReference type="PROSITE" id="PS51193">
    <property type="entry name" value="HELICASE_ATP_BIND_2"/>
    <property type="match status" value="1"/>
</dbReference>
<keyword evidence="6" id="KW-0408">Iron</keyword>
<keyword evidence="9" id="KW-0413">Isomerase</keyword>
<dbReference type="SMART" id="SM00491">
    <property type="entry name" value="HELICc2"/>
    <property type="match status" value="1"/>
</dbReference>
<evidence type="ECO:0000313" key="12">
    <source>
        <dbReference type="EMBL" id="MBW2939741.1"/>
    </source>
</evidence>
<dbReference type="Pfam" id="PF13307">
    <property type="entry name" value="Helicase_C_2"/>
    <property type="match status" value="1"/>
</dbReference>
<keyword evidence="13" id="KW-1185">Reference proteome</keyword>
<dbReference type="PANTHER" id="PTHR11472">
    <property type="entry name" value="DNA REPAIR DEAD HELICASE RAD3/XP-D SUBFAMILY MEMBER"/>
    <property type="match status" value="1"/>
</dbReference>
<protein>
    <submittedName>
        <fullName evidence="12">ATP-dependent DNA helicase</fullName>
    </submittedName>
</protein>
<dbReference type="InterPro" id="IPR006555">
    <property type="entry name" value="ATP-dep_Helicase_C"/>
</dbReference>
<evidence type="ECO:0000256" key="4">
    <source>
        <dbReference type="ARBA" id="ARBA00022806"/>
    </source>
</evidence>
<evidence type="ECO:0000256" key="8">
    <source>
        <dbReference type="ARBA" id="ARBA00023125"/>
    </source>
</evidence>
<gene>
    <name evidence="12" type="ORF">KXJ70_03095</name>
</gene>
<evidence type="ECO:0000256" key="3">
    <source>
        <dbReference type="ARBA" id="ARBA00022801"/>
    </source>
</evidence>
<dbReference type="EMBL" id="JAHWDQ010000001">
    <property type="protein sequence ID" value="MBW2939741.1"/>
    <property type="molecule type" value="Genomic_DNA"/>
</dbReference>